<evidence type="ECO:0000313" key="9">
    <source>
        <dbReference type="Proteomes" id="UP001606300"/>
    </source>
</evidence>
<keyword evidence="6" id="KW-0503">Monooxygenase</keyword>
<keyword evidence="9" id="KW-1185">Reference proteome</keyword>
<comment type="pathway">
    <text evidence="1">Cofactor biosynthesis; ubiquinone biosynthesis.</text>
</comment>
<dbReference type="PANTHER" id="PTHR11237:SF4">
    <property type="entry name" value="5-DEMETHOXYUBIQUINONE HYDROXYLASE, MITOCHONDRIAL"/>
    <property type="match status" value="1"/>
</dbReference>
<gene>
    <name evidence="8" type="ORF">ACG02S_20635</name>
</gene>
<evidence type="ECO:0000256" key="2">
    <source>
        <dbReference type="ARBA" id="ARBA00022688"/>
    </source>
</evidence>
<dbReference type="PANTHER" id="PTHR11237">
    <property type="entry name" value="COENZYME Q10 BIOSYNTHESIS PROTEIN 7"/>
    <property type="match status" value="1"/>
</dbReference>
<comment type="caution">
    <text evidence="8">The sequence shown here is derived from an EMBL/GenBank/DDBJ whole genome shotgun (WGS) entry which is preliminary data.</text>
</comment>
<organism evidence="8 9">
    <name type="scientific">Pelomonas dachongensis</name>
    <dbReference type="NCBI Taxonomy" id="3299029"/>
    <lineage>
        <taxon>Bacteria</taxon>
        <taxon>Pseudomonadati</taxon>
        <taxon>Pseudomonadota</taxon>
        <taxon>Betaproteobacteria</taxon>
        <taxon>Burkholderiales</taxon>
        <taxon>Sphaerotilaceae</taxon>
        <taxon>Roseateles</taxon>
    </lineage>
</organism>
<evidence type="ECO:0000256" key="3">
    <source>
        <dbReference type="ARBA" id="ARBA00022723"/>
    </source>
</evidence>
<dbReference type="CDD" id="cd01042">
    <property type="entry name" value="DMQH"/>
    <property type="match status" value="1"/>
</dbReference>
<dbReference type="SUPFAM" id="SSF47240">
    <property type="entry name" value="Ferritin-like"/>
    <property type="match status" value="1"/>
</dbReference>
<proteinExistence type="predicted"/>
<evidence type="ECO:0000256" key="4">
    <source>
        <dbReference type="ARBA" id="ARBA00023002"/>
    </source>
</evidence>
<evidence type="ECO:0000256" key="7">
    <source>
        <dbReference type="ARBA" id="ARBA00023136"/>
    </source>
</evidence>
<protein>
    <submittedName>
        <fullName evidence="8">Demethoxyubiquinone hydroxylase family protein</fullName>
    </submittedName>
</protein>
<evidence type="ECO:0000256" key="1">
    <source>
        <dbReference type="ARBA" id="ARBA00004749"/>
    </source>
</evidence>
<evidence type="ECO:0000256" key="6">
    <source>
        <dbReference type="ARBA" id="ARBA00023033"/>
    </source>
</evidence>
<dbReference type="InterPro" id="IPR011566">
    <property type="entry name" value="Ubq_synth_Coq7"/>
</dbReference>
<dbReference type="EMBL" id="JBIGHY010000008">
    <property type="protein sequence ID" value="MFG6416306.1"/>
    <property type="molecule type" value="Genomic_DNA"/>
</dbReference>
<sequence>MSTVLERPALPHALVADLRTDHAGETGAVYIYRGVLAVSRDPALRHFARRHLATEQHHLDVVEAWLPPAQRSRLLPLWRISGWLTGALPALFGTRAVYATIAAVETFVDGHYQEQIDRLTGNANWAVLRAELEVCRQDEVHHRDEAAAAHGGDAPGPWLRAWCAMVGQGSAAAVSVCRHV</sequence>
<dbReference type="InterPro" id="IPR009078">
    <property type="entry name" value="Ferritin-like_SF"/>
</dbReference>
<dbReference type="Pfam" id="PF03232">
    <property type="entry name" value="COQ7"/>
    <property type="match status" value="1"/>
</dbReference>
<name>A0ABW7ES28_9BURK</name>
<keyword evidence="4" id="KW-0560">Oxidoreductase</keyword>
<evidence type="ECO:0000313" key="8">
    <source>
        <dbReference type="EMBL" id="MFG6416306.1"/>
    </source>
</evidence>
<dbReference type="Proteomes" id="UP001606300">
    <property type="component" value="Unassembled WGS sequence"/>
</dbReference>
<reference evidence="8 9" key="1">
    <citation type="submission" date="2024-09" db="EMBL/GenBank/DDBJ databases">
        <title>Novel species of the genus Pelomonas and Roseateles isolated from streams.</title>
        <authorList>
            <person name="Lu H."/>
        </authorList>
    </citation>
    <scope>NUCLEOTIDE SEQUENCE [LARGE SCALE GENOMIC DNA]</scope>
    <source>
        <strain evidence="8 9">DC23W</strain>
    </source>
</reference>
<keyword evidence="2" id="KW-0831">Ubiquinone biosynthesis</keyword>
<dbReference type="RefSeq" id="WP_394472366.1">
    <property type="nucleotide sequence ID" value="NZ_JBIGHY010000008.1"/>
</dbReference>
<evidence type="ECO:0000256" key="5">
    <source>
        <dbReference type="ARBA" id="ARBA00023004"/>
    </source>
</evidence>
<accession>A0ABW7ES28</accession>
<keyword evidence="3" id="KW-0479">Metal-binding</keyword>
<keyword evidence="5" id="KW-0408">Iron</keyword>
<keyword evidence="7" id="KW-0472">Membrane</keyword>